<dbReference type="OrthoDB" id="422086at2759"/>
<protein>
    <recommendedName>
        <fullName evidence="5">Protein-S-isoprenylcysteine O-methyltransferase</fullName>
        <ecNumber evidence="5">2.1.1.100</ecNumber>
    </recommendedName>
</protein>
<dbReference type="GO" id="GO:0032259">
    <property type="term" value="P:methylation"/>
    <property type="evidence" value="ECO:0007669"/>
    <property type="project" value="UniProtKB-KW"/>
</dbReference>
<dbReference type="PANTHER" id="PTHR12714:SF9">
    <property type="entry name" value="PROTEIN-S-ISOPRENYLCYSTEINE O-METHYLTRANSFERASE"/>
    <property type="match status" value="1"/>
</dbReference>
<comment type="caution">
    <text evidence="5">Lacks conserved residue(s) required for the propagation of feature annotation.</text>
</comment>
<keyword evidence="5" id="KW-0808">Transferase</keyword>
<comment type="catalytic activity">
    <reaction evidence="5">
        <text>[protein]-C-terminal S-[(2E,6E)-farnesyl]-L-cysteine + S-adenosyl-L-methionine = [protein]-C-terminal S-[(2E,6E)-farnesyl]-L-cysteine methyl ester + S-adenosyl-L-homocysteine</text>
        <dbReference type="Rhea" id="RHEA:21672"/>
        <dbReference type="Rhea" id="RHEA-COMP:12125"/>
        <dbReference type="Rhea" id="RHEA-COMP:12126"/>
        <dbReference type="ChEBI" id="CHEBI:57856"/>
        <dbReference type="ChEBI" id="CHEBI:59789"/>
        <dbReference type="ChEBI" id="CHEBI:90510"/>
        <dbReference type="ChEBI" id="CHEBI:90511"/>
        <dbReference type="EC" id="2.1.1.100"/>
    </reaction>
</comment>
<evidence type="ECO:0000256" key="2">
    <source>
        <dbReference type="ARBA" id="ARBA00022692"/>
    </source>
</evidence>
<keyword evidence="2 5" id="KW-0812">Transmembrane</keyword>
<reference evidence="6 7" key="1">
    <citation type="journal article" date="2013" name="Curr. Biol.">
        <title>The Genome of the Foraminiferan Reticulomyxa filosa.</title>
        <authorList>
            <person name="Glockner G."/>
            <person name="Hulsmann N."/>
            <person name="Schleicher M."/>
            <person name="Noegel A.A."/>
            <person name="Eichinger L."/>
            <person name="Gallinger C."/>
            <person name="Pawlowski J."/>
            <person name="Sierra R."/>
            <person name="Euteneuer U."/>
            <person name="Pillet L."/>
            <person name="Moustafa A."/>
            <person name="Platzer M."/>
            <person name="Groth M."/>
            <person name="Szafranski K."/>
            <person name="Schliwa M."/>
        </authorList>
    </citation>
    <scope>NUCLEOTIDE SEQUENCE [LARGE SCALE GENOMIC DNA]</scope>
</reference>
<comment type="similarity">
    <text evidence="5">Belongs to the class VI-like SAM-binding methyltransferase superfamily. Isoprenylcysteine carboxyl methyltransferase family.</text>
</comment>
<dbReference type="GO" id="GO:0004671">
    <property type="term" value="F:protein C-terminal S-isoprenylcysteine carboxyl O-methyltransferase activity"/>
    <property type="evidence" value="ECO:0007669"/>
    <property type="project" value="UniProtKB-EC"/>
</dbReference>
<evidence type="ECO:0000256" key="3">
    <source>
        <dbReference type="ARBA" id="ARBA00022989"/>
    </source>
</evidence>
<organism evidence="6 7">
    <name type="scientific">Reticulomyxa filosa</name>
    <dbReference type="NCBI Taxonomy" id="46433"/>
    <lineage>
        <taxon>Eukaryota</taxon>
        <taxon>Sar</taxon>
        <taxon>Rhizaria</taxon>
        <taxon>Retaria</taxon>
        <taxon>Foraminifera</taxon>
        <taxon>Monothalamids</taxon>
        <taxon>Reticulomyxidae</taxon>
        <taxon>Reticulomyxa</taxon>
    </lineage>
</organism>
<proteinExistence type="inferred from homology"/>
<keyword evidence="5" id="KW-0489">Methyltransferase</keyword>
<dbReference type="EC" id="2.1.1.100" evidence="5"/>
<evidence type="ECO:0000256" key="1">
    <source>
        <dbReference type="ARBA" id="ARBA00004141"/>
    </source>
</evidence>
<dbReference type="Proteomes" id="UP000023152">
    <property type="component" value="Unassembled WGS sequence"/>
</dbReference>
<keyword evidence="7" id="KW-1185">Reference proteome</keyword>
<comment type="caution">
    <text evidence="6">The sequence shown here is derived from an EMBL/GenBank/DDBJ whole genome shotgun (WGS) entry which is preliminary data.</text>
</comment>
<comment type="subcellular location">
    <subcellularLocation>
        <location evidence="5">Endoplasmic reticulum membrane</location>
        <topology evidence="5">Multi-pass membrane protein</topology>
    </subcellularLocation>
    <subcellularLocation>
        <location evidence="1">Membrane</location>
        <topology evidence="1">Multi-pass membrane protein</topology>
    </subcellularLocation>
</comment>
<name>X6NTD1_RETFI</name>
<accession>X6NTD1</accession>
<dbReference type="InterPro" id="IPR007269">
    <property type="entry name" value="ICMT_MeTrfase"/>
</dbReference>
<dbReference type="GO" id="GO:0005789">
    <property type="term" value="C:endoplasmic reticulum membrane"/>
    <property type="evidence" value="ECO:0007669"/>
    <property type="project" value="UniProtKB-SubCell"/>
</dbReference>
<dbReference type="Gene3D" id="1.20.120.1630">
    <property type="match status" value="1"/>
</dbReference>
<feature type="transmembrane region" description="Helical" evidence="5">
    <location>
        <begin position="164"/>
        <end position="184"/>
    </location>
</feature>
<keyword evidence="5" id="KW-0256">Endoplasmic reticulum</keyword>
<feature type="transmembrane region" description="Helical" evidence="5">
    <location>
        <begin position="63"/>
        <end position="85"/>
    </location>
</feature>
<evidence type="ECO:0000313" key="6">
    <source>
        <dbReference type="EMBL" id="ETO29535.1"/>
    </source>
</evidence>
<evidence type="ECO:0000313" key="7">
    <source>
        <dbReference type="Proteomes" id="UP000023152"/>
    </source>
</evidence>
<gene>
    <name evidence="6" type="ORF">RFI_07585</name>
</gene>
<dbReference type="AlphaFoldDB" id="X6NTD1"/>
<keyword evidence="4 5" id="KW-0472">Membrane</keyword>
<keyword evidence="3 5" id="KW-1133">Transmembrane helix</keyword>
<dbReference type="PANTHER" id="PTHR12714">
    <property type="entry name" value="PROTEIN-S ISOPRENYLCYSTEINE O-METHYLTRANSFERASE"/>
    <property type="match status" value="1"/>
</dbReference>
<dbReference type="EMBL" id="ASPP01006000">
    <property type="protein sequence ID" value="ETO29535.1"/>
    <property type="molecule type" value="Genomic_DNA"/>
</dbReference>
<sequence>MNTSDIRTSAPLLLGVLKLAFNLFELRPAPAPKQAEVKEQYNVTEQLIGRNKYKNKWTKIEKILVIGYLLGMNGCLIGGIGTYFYKIYTKGVANVKLTRLQTVGLGISIFGHCLRQYSKYVLGEYFTHTLAIRDTHKVVTDWPYSIVRHPGYAGMLLYTIGDALFFNNYFITVYAIALSIMLPLRIQGEEKMMNDNFGNEYEQYSKLVRYKLIPFIFLIFF</sequence>
<evidence type="ECO:0000256" key="5">
    <source>
        <dbReference type="RuleBase" id="RU362022"/>
    </source>
</evidence>
<dbReference type="Pfam" id="PF04140">
    <property type="entry name" value="ICMT"/>
    <property type="match status" value="1"/>
</dbReference>
<keyword evidence="5" id="KW-0949">S-adenosyl-L-methionine</keyword>
<evidence type="ECO:0000256" key="4">
    <source>
        <dbReference type="ARBA" id="ARBA00023136"/>
    </source>
</evidence>